<comment type="caution">
    <text evidence="1">The sequence shown here is derived from an EMBL/GenBank/DDBJ whole genome shotgun (WGS) entry which is preliminary data.</text>
</comment>
<dbReference type="InterPro" id="IPR025886">
    <property type="entry name" value="PP2-like"/>
</dbReference>
<dbReference type="Proteomes" id="UP001174677">
    <property type="component" value="Chromosome 11"/>
</dbReference>
<organism evidence="1 2">
    <name type="scientific">Hevea brasiliensis</name>
    <name type="common">Para rubber tree</name>
    <name type="synonym">Siphonia brasiliensis</name>
    <dbReference type="NCBI Taxonomy" id="3981"/>
    <lineage>
        <taxon>Eukaryota</taxon>
        <taxon>Viridiplantae</taxon>
        <taxon>Streptophyta</taxon>
        <taxon>Embryophyta</taxon>
        <taxon>Tracheophyta</taxon>
        <taxon>Spermatophyta</taxon>
        <taxon>Magnoliopsida</taxon>
        <taxon>eudicotyledons</taxon>
        <taxon>Gunneridae</taxon>
        <taxon>Pentapetalae</taxon>
        <taxon>rosids</taxon>
        <taxon>fabids</taxon>
        <taxon>Malpighiales</taxon>
        <taxon>Euphorbiaceae</taxon>
        <taxon>Crotonoideae</taxon>
        <taxon>Micrandreae</taxon>
        <taxon>Hevea</taxon>
    </lineage>
</organism>
<protein>
    <recommendedName>
        <fullName evidence="3">Protein PHLOEM PROTEIN 2-LIKE A9-like</fullName>
    </recommendedName>
</protein>
<proteinExistence type="predicted"/>
<dbReference type="PANTHER" id="PTHR32278:SF2">
    <property type="entry name" value="PROTEIN PHLOEM PROTEIN 2-LIKE A9"/>
    <property type="match status" value="1"/>
</dbReference>
<keyword evidence="2" id="KW-1185">Reference proteome</keyword>
<sequence>MSTNKPHHEAISKDVEKKQETLTWVFKPTALNIVWGNDPRYWRMPTGKDSAAELLQVCWLEVTASINDQEIVKGRTYEIRFHVEMKEEAFGWNGCPVFMMAKIGKNGKYKWKRINLSNNYDNSFKKKYPEIAMDIQVVDDRDRTLYFGLYEVWTGRWKGGLAINKVEVRAI</sequence>
<dbReference type="Pfam" id="PF14299">
    <property type="entry name" value="PP2"/>
    <property type="match status" value="1"/>
</dbReference>
<accession>A0ABQ9LNJ6</accession>
<evidence type="ECO:0000313" key="2">
    <source>
        <dbReference type="Proteomes" id="UP001174677"/>
    </source>
</evidence>
<evidence type="ECO:0000313" key="1">
    <source>
        <dbReference type="EMBL" id="KAJ9168460.1"/>
    </source>
</evidence>
<dbReference type="PANTHER" id="PTHR32278">
    <property type="entry name" value="F-BOX DOMAIN-CONTAINING PROTEIN"/>
    <property type="match status" value="1"/>
</dbReference>
<evidence type="ECO:0008006" key="3">
    <source>
        <dbReference type="Google" id="ProtNLM"/>
    </source>
</evidence>
<name>A0ABQ9LNJ6_HEVBR</name>
<reference evidence="1" key="1">
    <citation type="journal article" date="2023" name="Plant Biotechnol. J.">
        <title>Chromosome-level wild Hevea brasiliensis genome provides new tools for genomic-assisted breeding and valuable loci to elevate rubber yield.</title>
        <authorList>
            <person name="Cheng H."/>
            <person name="Song X."/>
            <person name="Hu Y."/>
            <person name="Wu T."/>
            <person name="Yang Q."/>
            <person name="An Z."/>
            <person name="Feng S."/>
            <person name="Deng Z."/>
            <person name="Wu W."/>
            <person name="Zeng X."/>
            <person name="Tu M."/>
            <person name="Wang X."/>
            <person name="Huang H."/>
        </authorList>
    </citation>
    <scope>NUCLEOTIDE SEQUENCE</scope>
    <source>
        <strain evidence="1">MT/VB/25A 57/8</strain>
    </source>
</reference>
<gene>
    <name evidence="1" type="ORF">P3X46_019981</name>
</gene>
<dbReference type="EMBL" id="JARPOI010000011">
    <property type="protein sequence ID" value="KAJ9168460.1"/>
    <property type="molecule type" value="Genomic_DNA"/>
</dbReference>